<proteinExistence type="predicted"/>
<dbReference type="EMBL" id="JAIWYP010000010">
    <property type="protein sequence ID" value="KAH3754338.1"/>
    <property type="molecule type" value="Genomic_DNA"/>
</dbReference>
<organism evidence="1 2">
    <name type="scientific">Dreissena polymorpha</name>
    <name type="common">Zebra mussel</name>
    <name type="synonym">Mytilus polymorpha</name>
    <dbReference type="NCBI Taxonomy" id="45954"/>
    <lineage>
        <taxon>Eukaryota</taxon>
        <taxon>Metazoa</taxon>
        <taxon>Spiralia</taxon>
        <taxon>Lophotrochozoa</taxon>
        <taxon>Mollusca</taxon>
        <taxon>Bivalvia</taxon>
        <taxon>Autobranchia</taxon>
        <taxon>Heteroconchia</taxon>
        <taxon>Euheterodonta</taxon>
        <taxon>Imparidentia</taxon>
        <taxon>Neoheterodontei</taxon>
        <taxon>Myida</taxon>
        <taxon>Dreissenoidea</taxon>
        <taxon>Dreissenidae</taxon>
        <taxon>Dreissena</taxon>
    </lineage>
</organism>
<dbReference type="Proteomes" id="UP000828390">
    <property type="component" value="Unassembled WGS sequence"/>
</dbReference>
<evidence type="ECO:0000313" key="2">
    <source>
        <dbReference type="Proteomes" id="UP000828390"/>
    </source>
</evidence>
<accession>A0A9D4DSQ1</accession>
<comment type="caution">
    <text evidence="1">The sequence shown here is derived from an EMBL/GenBank/DDBJ whole genome shotgun (WGS) entry which is preliminary data.</text>
</comment>
<keyword evidence="2" id="KW-1185">Reference proteome</keyword>
<sequence length="91" mass="10054">MLMFFVPRSGPQYAFRTPVHCSIVTVYNFGQGPVGGGETTGPRRYARPWARVCAALQASTATEGLHQHPRIRPRLEILSGNRTTKCARLAI</sequence>
<gene>
    <name evidence="1" type="ORF">DPMN_189005</name>
</gene>
<protein>
    <submittedName>
        <fullName evidence="1">Uncharacterized protein</fullName>
    </submittedName>
</protein>
<reference evidence="1" key="2">
    <citation type="submission" date="2020-11" db="EMBL/GenBank/DDBJ databases">
        <authorList>
            <person name="McCartney M.A."/>
            <person name="Auch B."/>
            <person name="Kono T."/>
            <person name="Mallez S."/>
            <person name="Becker A."/>
            <person name="Gohl D.M."/>
            <person name="Silverstein K.A.T."/>
            <person name="Koren S."/>
            <person name="Bechman K.B."/>
            <person name="Herman A."/>
            <person name="Abrahante J.E."/>
            <person name="Garbe J."/>
        </authorList>
    </citation>
    <scope>NUCLEOTIDE SEQUENCE</scope>
    <source>
        <strain evidence="1">Duluth1</strain>
        <tissue evidence="1">Whole animal</tissue>
    </source>
</reference>
<name>A0A9D4DSQ1_DREPO</name>
<evidence type="ECO:0000313" key="1">
    <source>
        <dbReference type="EMBL" id="KAH3754338.1"/>
    </source>
</evidence>
<reference evidence="1" key="1">
    <citation type="journal article" date="2019" name="bioRxiv">
        <title>The Genome of the Zebra Mussel, Dreissena polymorpha: A Resource for Invasive Species Research.</title>
        <authorList>
            <person name="McCartney M.A."/>
            <person name="Auch B."/>
            <person name="Kono T."/>
            <person name="Mallez S."/>
            <person name="Zhang Y."/>
            <person name="Obille A."/>
            <person name="Becker A."/>
            <person name="Abrahante J.E."/>
            <person name="Garbe J."/>
            <person name="Badalamenti J.P."/>
            <person name="Herman A."/>
            <person name="Mangelson H."/>
            <person name="Liachko I."/>
            <person name="Sullivan S."/>
            <person name="Sone E.D."/>
            <person name="Koren S."/>
            <person name="Silverstein K.A.T."/>
            <person name="Beckman K.B."/>
            <person name="Gohl D.M."/>
        </authorList>
    </citation>
    <scope>NUCLEOTIDE SEQUENCE</scope>
    <source>
        <strain evidence="1">Duluth1</strain>
        <tissue evidence="1">Whole animal</tissue>
    </source>
</reference>
<dbReference type="AlphaFoldDB" id="A0A9D4DSQ1"/>